<organism evidence="2">
    <name type="scientific">Rhizophora mucronata</name>
    <name type="common">Asiatic mangrove</name>
    <dbReference type="NCBI Taxonomy" id="61149"/>
    <lineage>
        <taxon>Eukaryota</taxon>
        <taxon>Viridiplantae</taxon>
        <taxon>Streptophyta</taxon>
        <taxon>Embryophyta</taxon>
        <taxon>Tracheophyta</taxon>
        <taxon>Spermatophyta</taxon>
        <taxon>Magnoliopsida</taxon>
        <taxon>eudicotyledons</taxon>
        <taxon>Gunneridae</taxon>
        <taxon>Pentapetalae</taxon>
        <taxon>rosids</taxon>
        <taxon>fabids</taxon>
        <taxon>Malpighiales</taxon>
        <taxon>Rhizophoraceae</taxon>
        <taxon>Rhizophora</taxon>
    </lineage>
</organism>
<proteinExistence type="predicted"/>
<feature type="transmembrane region" description="Helical" evidence="1">
    <location>
        <begin position="17"/>
        <end position="36"/>
    </location>
</feature>
<evidence type="ECO:0000256" key="1">
    <source>
        <dbReference type="SAM" id="Phobius"/>
    </source>
</evidence>
<sequence>MKCCLATQSIHSNLRLYVIHLLVYKYMFCLLIACSVQDPKSYDTRENYNRKK</sequence>
<accession>A0A2P2N5Y8</accession>
<keyword evidence="1" id="KW-0812">Transmembrane</keyword>
<protein>
    <submittedName>
        <fullName evidence="2">Uncharacterized protein</fullName>
    </submittedName>
</protein>
<keyword evidence="1" id="KW-1133">Transmembrane helix</keyword>
<dbReference type="EMBL" id="GGEC01057420">
    <property type="protein sequence ID" value="MBX37904.1"/>
    <property type="molecule type" value="Transcribed_RNA"/>
</dbReference>
<reference evidence="2" key="1">
    <citation type="submission" date="2018-02" db="EMBL/GenBank/DDBJ databases">
        <title>Rhizophora mucronata_Transcriptome.</title>
        <authorList>
            <person name="Meera S.P."/>
            <person name="Sreeshan A."/>
            <person name="Augustine A."/>
        </authorList>
    </citation>
    <scope>NUCLEOTIDE SEQUENCE</scope>
    <source>
        <tissue evidence="2">Leaf</tissue>
    </source>
</reference>
<keyword evidence="1" id="KW-0472">Membrane</keyword>
<evidence type="ECO:0000313" key="2">
    <source>
        <dbReference type="EMBL" id="MBX37904.1"/>
    </source>
</evidence>
<name>A0A2P2N5Y8_RHIMU</name>
<dbReference type="AlphaFoldDB" id="A0A2P2N5Y8"/>